<dbReference type="EMBL" id="SGPL01000029">
    <property type="protein sequence ID" value="THH20086.1"/>
    <property type="molecule type" value="Genomic_DNA"/>
</dbReference>
<gene>
    <name evidence="3" type="ORF">EW146_g1209</name>
</gene>
<feature type="domain" description="NAD(P)-binding" evidence="2">
    <location>
        <begin position="8"/>
        <end position="204"/>
    </location>
</feature>
<dbReference type="Proteomes" id="UP000310158">
    <property type="component" value="Unassembled WGS sequence"/>
</dbReference>
<sequence length="217" mass="23723">MPRVLVLGGTGPSGIILIRELLSHSYTVVVYARTPSKLPADISSHEDVTIIKGELSDADSLSKALEGVEAVLSALGPTSSHPRDTPLARGYKLITDLMLKRGITRIIVLGTASTADEHDKFSLIFWFMVLIVRLFANNAYKEIVAIGKAFRESPKELRWTIVRVPLLTNASKKDVAAGYVGDKKVGIILPRAAFAAFMVQELEEENWVRKAPAISRA</sequence>
<comment type="similarity">
    <text evidence="1">Belongs to the avfA family.</text>
</comment>
<dbReference type="Pfam" id="PF13460">
    <property type="entry name" value="NAD_binding_10"/>
    <property type="match status" value="1"/>
</dbReference>
<dbReference type="PANTHER" id="PTHR43355:SF2">
    <property type="entry name" value="FLAVIN REDUCTASE (NADPH)"/>
    <property type="match status" value="1"/>
</dbReference>
<dbReference type="InterPro" id="IPR016040">
    <property type="entry name" value="NAD(P)-bd_dom"/>
</dbReference>
<keyword evidence="4" id="KW-1185">Reference proteome</keyword>
<evidence type="ECO:0000313" key="4">
    <source>
        <dbReference type="Proteomes" id="UP000310158"/>
    </source>
</evidence>
<dbReference type="AlphaFoldDB" id="A0A4S4M4I3"/>
<dbReference type="Gene3D" id="3.40.50.720">
    <property type="entry name" value="NAD(P)-binding Rossmann-like Domain"/>
    <property type="match status" value="1"/>
</dbReference>
<comment type="caution">
    <text evidence="3">The sequence shown here is derived from an EMBL/GenBank/DDBJ whole genome shotgun (WGS) entry which is preliminary data.</text>
</comment>
<dbReference type="PANTHER" id="PTHR43355">
    <property type="entry name" value="FLAVIN REDUCTASE (NADPH)"/>
    <property type="match status" value="1"/>
</dbReference>
<evidence type="ECO:0000259" key="2">
    <source>
        <dbReference type="Pfam" id="PF13460"/>
    </source>
</evidence>
<dbReference type="GO" id="GO:0016646">
    <property type="term" value="F:oxidoreductase activity, acting on the CH-NH group of donors, NAD or NADP as acceptor"/>
    <property type="evidence" value="ECO:0007669"/>
    <property type="project" value="TreeGrafter"/>
</dbReference>
<name>A0A4S4M4I3_9AGAM</name>
<accession>A0A4S4M4I3</accession>
<evidence type="ECO:0000256" key="1">
    <source>
        <dbReference type="ARBA" id="ARBA00038376"/>
    </source>
</evidence>
<dbReference type="OrthoDB" id="10254221at2759"/>
<dbReference type="SUPFAM" id="SSF51735">
    <property type="entry name" value="NAD(P)-binding Rossmann-fold domains"/>
    <property type="match status" value="1"/>
</dbReference>
<reference evidence="3 4" key="1">
    <citation type="submission" date="2019-02" db="EMBL/GenBank/DDBJ databases">
        <title>Genome sequencing of the rare red list fungi Bondarzewia mesenterica.</title>
        <authorList>
            <person name="Buettner E."/>
            <person name="Kellner H."/>
        </authorList>
    </citation>
    <scope>NUCLEOTIDE SEQUENCE [LARGE SCALE GENOMIC DNA]</scope>
    <source>
        <strain evidence="3 4">DSM 108281</strain>
    </source>
</reference>
<organism evidence="3 4">
    <name type="scientific">Bondarzewia mesenterica</name>
    <dbReference type="NCBI Taxonomy" id="1095465"/>
    <lineage>
        <taxon>Eukaryota</taxon>
        <taxon>Fungi</taxon>
        <taxon>Dikarya</taxon>
        <taxon>Basidiomycota</taxon>
        <taxon>Agaricomycotina</taxon>
        <taxon>Agaricomycetes</taxon>
        <taxon>Russulales</taxon>
        <taxon>Bondarzewiaceae</taxon>
        <taxon>Bondarzewia</taxon>
    </lineage>
</organism>
<dbReference type="InterPro" id="IPR036291">
    <property type="entry name" value="NAD(P)-bd_dom_sf"/>
</dbReference>
<proteinExistence type="inferred from homology"/>
<evidence type="ECO:0000313" key="3">
    <source>
        <dbReference type="EMBL" id="THH20086.1"/>
    </source>
</evidence>
<protein>
    <recommendedName>
        <fullName evidence="2">NAD(P)-binding domain-containing protein</fullName>
    </recommendedName>
</protein>
<dbReference type="InterPro" id="IPR051606">
    <property type="entry name" value="Polyketide_Oxido-like"/>
</dbReference>